<keyword evidence="2" id="KW-1133">Transmembrane helix</keyword>
<dbReference type="OrthoDB" id="2224262at2759"/>
<proteinExistence type="predicted"/>
<dbReference type="GeneID" id="27668214"/>
<keyword evidence="2" id="KW-0472">Membrane</keyword>
<evidence type="ECO:0000256" key="1">
    <source>
        <dbReference type="SAM" id="MobiDB-lite"/>
    </source>
</evidence>
<feature type="transmembrane region" description="Helical" evidence="2">
    <location>
        <begin position="421"/>
        <end position="440"/>
    </location>
</feature>
<protein>
    <submittedName>
        <fullName evidence="3">Low affinity iron transporter</fullName>
    </submittedName>
</protein>
<feature type="transmembrane region" description="Helical" evidence="2">
    <location>
        <begin position="198"/>
        <end position="218"/>
    </location>
</feature>
<dbReference type="GO" id="GO:0055085">
    <property type="term" value="P:transmembrane transport"/>
    <property type="evidence" value="ECO:0007669"/>
    <property type="project" value="InterPro"/>
</dbReference>
<reference evidence="3 4" key="1">
    <citation type="journal article" date="2014" name="BMC Genomics">
        <title>Comparative genomics of the major fungal agents of human and animal Sporotrichosis: Sporothrix schenckii and Sporothrix brasiliensis.</title>
        <authorList>
            <person name="Teixeira M.M."/>
            <person name="de Almeida L.G."/>
            <person name="Kubitschek-Barreira P."/>
            <person name="Alves F.L."/>
            <person name="Kioshima E.S."/>
            <person name="Abadio A.K."/>
            <person name="Fernandes L."/>
            <person name="Derengowski L.S."/>
            <person name="Ferreira K.S."/>
            <person name="Souza R.C."/>
            <person name="Ruiz J.C."/>
            <person name="de Andrade N.C."/>
            <person name="Paes H.C."/>
            <person name="Nicola A.M."/>
            <person name="Albuquerque P."/>
            <person name="Gerber A.L."/>
            <person name="Martins V.P."/>
            <person name="Peconick L.D."/>
            <person name="Neto A.V."/>
            <person name="Chaucanez C.B."/>
            <person name="Silva P.A."/>
            <person name="Cunha O.L."/>
            <person name="de Oliveira F.F."/>
            <person name="dos Santos T.C."/>
            <person name="Barros A.L."/>
            <person name="Soares M.A."/>
            <person name="de Oliveira L.M."/>
            <person name="Marini M.M."/>
            <person name="Villalobos-Duno H."/>
            <person name="Cunha M.M."/>
            <person name="de Hoog S."/>
            <person name="da Silveira J.F."/>
            <person name="Henrissat B."/>
            <person name="Nino-Vega G.A."/>
            <person name="Cisalpino P.S."/>
            <person name="Mora-Montes H.M."/>
            <person name="Almeida S.R."/>
            <person name="Stajich J.E."/>
            <person name="Lopes-Bezerra L.M."/>
            <person name="Vasconcelos A.T."/>
            <person name="Felipe M.S."/>
        </authorList>
    </citation>
    <scope>NUCLEOTIDE SEQUENCE [LARGE SCALE GENOMIC DNA]</scope>
    <source>
        <strain evidence="3 4">1099-18</strain>
    </source>
</reference>
<name>A0A0F2MJL9_SPOSC</name>
<keyword evidence="2" id="KW-0812">Transmembrane</keyword>
<dbReference type="KEGG" id="ssck:SPSK_06230"/>
<evidence type="ECO:0000313" key="4">
    <source>
        <dbReference type="Proteomes" id="UP000033710"/>
    </source>
</evidence>
<comment type="caution">
    <text evidence="3">The sequence shown here is derived from an EMBL/GenBank/DDBJ whole genome shotgun (WGS) entry which is preliminary data.</text>
</comment>
<dbReference type="VEuPathDB" id="FungiDB:SPSK_06230"/>
<feature type="transmembrane region" description="Helical" evidence="2">
    <location>
        <begin position="339"/>
        <end position="358"/>
    </location>
</feature>
<organism evidence="3 4">
    <name type="scientific">Sporothrix schenckii 1099-18</name>
    <dbReference type="NCBI Taxonomy" id="1397361"/>
    <lineage>
        <taxon>Eukaryota</taxon>
        <taxon>Fungi</taxon>
        <taxon>Dikarya</taxon>
        <taxon>Ascomycota</taxon>
        <taxon>Pezizomycotina</taxon>
        <taxon>Sordariomycetes</taxon>
        <taxon>Sordariomycetidae</taxon>
        <taxon>Ophiostomatales</taxon>
        <taxon>Ophiostomataceae</taxon>
        <taxon>Sporothrix</taxon>
    </lineage>
</organism>
<dbReference type="Proteomes" id="UP000033710">
    <property type="component" value="Unassembled WGS sequence"/>
</dbReference>
<feature type="transmembrane region" description="Helical" evidence="2">
    <location>
        <begin position="460"/>
        <end position="477"/>
    </location>
</feature>
<feature type="transmembrane region" description="Helical" evidence="2">
    <location>
        <begin position="303"/>
        <end position="327"/>
    </location>
</feature>
<feature type="region of interest" description="Disordered" evidence="1">
    <location>
        <begin position="27"/>
        <end position="50"/>
    </location>
</feature>
<dbReference type="AlphaFoldDB" id="A0A0F2MJL9"/>
<feature type="transmembrane region" description="Helical" evidence="2">
    <location>
        <begin position="230"/>
        <end position="250"/>
    </location>
</feature>
<dbReference type="Pfam" id="PF04120">
    <property type="entry name" value="Iron_permease"/>
    <property type="match status" value="2"/>
</dbReference>
<dbReference type="InterPro" id="IPR007251">
    <property type="entry name" value="Iron_permease_Fet4"/>
</dbReference>
<dbReference type="EMBL" id="AXCR01000001">
    <property type="protein sequence ID" value="KJR89817.1"/>
    <property type="molecule type" value="Genomic_DNA"/>
</dbReference>
<evidence type="ECO:0000256" key="2">
    <source>
        <dbReference type="SAM" id="Phobius"/>
    </source>
</evidence>
<feature type="compositionally biased region" description="Basic and acidic residues" evidence="1">
    <location>
        <begin position="30"/>
        <end position="39"/>
    </location>
</feature>
<reference evidence="3 4" key="2">
    <citation type="journal article" date="2015" name="Eukaryot. Cell">
        <title>Asexual propagation of a virulent clone complex in a human and feline outbreak of sporotrichosis.</title>
        <authorList>
            <person name="Teixeira Mde M."/>
            <person name="Rodrigues A.M."/>
            <person name="Tsui C.K."/>
            <person name="de Almeida L.G."/>
            <person name="Van Diepeningen A.D."/>
            <person name="van den Ende B.G."/>
            <person name="Fernandes G.F."/>
            <person name="Kano R."/>
            <person name="Hamelin R.C."/>
            <person name="Lopes-Bezerra L.M."/>
            <person name="Vasconcelos A.T."/>
            <person name="de Hoog S."/>
            <person name="de Camargo Z.P."/>
            <person name="Felipe M.S."/>
        </authorList>
    </citation>
    <scope>NUCLEOTIDE SEQUENCE [LARGE SCALE GENOMIC DNA]</scope>
    <source>
        <strain evidence="3 4">1099-18</strain>
    </source>
</reference>
<dbReference type="RefSeq" id="XP_016592493.1">
    <property type="nucleotide sequence ID" value="XM_016732937.1"/>
</dbReference>
<feature type="transmembrane region" description="Helical" evidence="2">
    <location>
        <begin position="69"/>
        <end position="96"/>
    </location>
</feature>
<sequence length="518" mass="57142">MFTFKQFLAVLRAPGAKGAIEAAAPTQRVLSHDGGEKTSSHTASGPAENVTGFTPLTKRRRLDRWLDRVVQLSGSQAAFVFTLTGLLAWAFLGISFANAPEWAIVISDVQAIVSYIYDSLLMRQQLNSYDELIHACAALRSRSLSQEAMLRAILKSGRYKAADVSRYDDFDSARPAAFTADLPAENLVGRVSTLFSRVLGHIVTVGLFWVGIFVWLGFGPSMGWSDEWQLYINSATSALMVLIFSFLANIRERHTAYMERCLNVVFEVDSRIERQLRAITGYAVPNPTVIVPAPRVGRIQRCIFYYADVIGTLVGIAILIVVMVVWVAIGPAMGFNANWWLLIGTYAGLVGLNDGFVLRNVQARLNGYEADAFYGVHLQDTSILVETGLPDVDEDGTADAAAFTARLSRCNYRLSDRMGRICASEITVILGALFVVGLLIGSSAMKWTETGQLLCNVPPSIVESFFMMILITGHNIADAQRRTDLHNMYQRRLRLLSYVDRLEEVEVVASAAIKSSLE</sequence>
<evidence type="ECO:0000313" key="3">
    <source>
        <dbReference type="EMBL" id="KJR89817.1"/>
    </source>
</evidence>
<gene>
    <name evidence="3" type="ORF">SPSK_06230</name>
</gene>
<accession>A0A0F2MJL9</accession>